<sequence length="620" mass="65043">MSAPPPSTSTSSTPIPGAALSSTAKPKRNRKKPIAKSDEAPVTAEEAVSSPAAQPQDDVTASVPGANGSGSKEKGPVEEVIAKRMRQLTKKLQRFRGYASQPHETLNADQKAAINSLPALETVYKELEDISKQVEPIELEQAGKLRELKEQARQEAEGSVAGKIAEFQTSLSTPLSIFLRLHRLLHPARPSDHEHLTFARLDLPANLQDEVQATDVLRVGRMYDDLLAGGDRGVEVIAGLVKGSTGDDEENDHIHHLLALLAGSNSLPAENAAPEEVDLEESQPAPEVEEPASKAPSINGEVSGDANEKEITTAPASVNGTTATGQGALNFLQEDELAEEEEFEIVPSLRPDQTSGIQPPQEPVTTIPPPPIDAEPASQPQVNSTPPAAFTASGKFDWAADEDLDEATEAAHIRQAFALPPSGSQTPAQLPEPQGKVEETTVPTEDEEPAIALIQENELANAHVSESAVAVPTAVESDAVPAPPAVETKATPVQGKGQRGHGGGNGRGGKGGRNASGRNQVQKAPVKPTIDEDGFQVVGRQVPPTSNRGRGNVNGSGRGDGGKGRGQSGRGRGGPGHRGANRPNGEGTNQNQNQQGGNRPPRQQRQPSQAQGQVRTPAAA</sequence>
<evidence type="ECO:0000313" key="3">
    <source>
        <dbReference type="Proteomes" id="UP000092583"/>
    </source>
</evidence>
<feature type="compositionally biased region" description="Basic residues" evidence="1">
    <location>
        <begin position="25"/>
        <end position="34"/>
    </location>
</feature>
<dbReference type="AlphaFoldDB" id="A0A1B9IRM9"/>
<name>A0A1B9IRM9_9TREE</name>
<reference evidence="3" key="2">
    <citation type="submission" date="2013-12" db="EMBL/GenBank/DDBJ databases">
        <title>Evolution of pathogenesis and genome organization in the Tremellales.</title>
        <authorList>
            <person name="Cuomo C."/>
            <person name="Litvintseva A."/>
            <person name="Heitman J."/>
            <person name="Chen Y."/>
            <person name="Sun S."/>
            <person name="Springer D."/>
            <person name="Dromer F."/>
            <person name="Young S."/>
            <person name="Zeng Q."/>
            <person name="Chapman S."/>
            <person name="Gujja S."/>
            <person name="Saif S."/>
            <person name="Birren B."/>
        </authorList>
    </citation>
    <scope>NUCLEOTIDE SEQUENCE [LARGE SCALE GENOMIC DNA]</scope>
    <source>
        <strain evidence="3">CBS 10435</strain>
    </source>
</reference>
<gene>
    <name evidence="2" type="ORF">L486_04223</name>
</gene>
<feature type="region of interest" description="Disordered" evidence="1">
    <location>
        <begin position="271"/>
        <end position="305"/>
    </location>
</feature>
<feature type="region of interest" description="Disordered" evidence="1">
    <location>
        <begin position="1"/>
        <end position="79"/>
    </location>
</feature>
<reference evidence="2 3" key="1">
    <citation type="submission" date="2013-07" db="EMBL/GenBank/DDBJ databases">
        <title>The Genome Sequence of Kwoniella mangroviensis CBS10435.</title>
        <authorList>
            <consortium name="The Broad Institute Genome Sequencing Platform"/>
            <person name="Cuomo C."/>
            <person name="Litvintseva A."/>
            <person name="Chen Y."/>
            <person name="Heitman J."/>
            <person name="Sun S."/>
            <person name="Springer D."/>
            <person name="Dromer F."/>
            <person name="Young S.K."/>
            <person name="Zeng Q."/>
            <person name="Gargeya S."/>
            <person name="Fitzgerald M."/>
            <person name="Abouelleil A."/>
            <person name="Alvarado L."/>
            <person name="Berlin A.M."/>
            <person name="Chapman S.B."/>
            <person name="Dewar J."/>
            <person name="Goldberg J."/>
            <person name="Griggs A."/>
            <person name="Gujja S."/>
            <person name="Hansen M."/>
            <person name="Howarth C."/>
            <person name="Imamovic A."/>
            <person name="Larimer J."/>
            <person name="McCowan C."/>
            <person name="Murphy C."/>
            <person name="Pearson M."/>
            <person name="Priest M."/>
            <person name="Roberts A."/>
            <person name="Saif S."/>
            <person name="Shea T."/>
            <person name="Sykes S."/>
            <person name="Wortman J."/>
            <person name="Nusbaum C."/>
            <person name="Birren B."/>
        </authorList>
    </citation>
    <scope>NUCLEOTIDE SEQUENCE [LARGE SCALE GENOMIC DNA]</scope>
    <source>
        <strain evidence="2 3">CBS 10435</strain>
    </source>
</reference>
<feature type="compositionally biased region" description="Pro residues" evidence="1">
    <location>
        <begin position="360"/>
        <end position="373"/>
    </location>
</feature>
<protein>
    <submittedName>
        <fullName evidence="2">Uncharacterized protein</fullName>
    </submittedName>
</protein>
<feature type="region of interest" description="Disordered" evidence="1">
    <location>
        <begin position="347"/>
        <end position="393"/>
    </location>
</feature>
<dbReference type="OrthoDB" id="2409325at2759"/>
<feature type="compositionally biased region" description="Low complexity" evidence="1">
    <location>
        <begin position="8"/>
        <end position="19"/>
    </location>
</feature>
<feature type="region of interest" description="Disordered" evidence="1">
    <location>
        <begin position="414"/>
        <end position="445"/>
    </location>
</feature>
<feature type="compositionally biased region" description="Gly residues" evidence="1">
    <location>
        <begin position="552"/>
        <end position="577"/>
    </location>
</feature>
<dbReference type="Proteomes" id="UP000092583">
    <property type="component" value="Unassembled WGS sequence"/>
</dbReference>
<feature type="compositionally biased region" description="Gly residues" evidence="1">
    <location>
        <begin position="500"/>
        <end position="514"/>
    </location>
</feature>
<feature type="compositionally biased region" description="Low complexity" evidence="1">
    <location>
        <begin position="581"/>
        <end position="620"/>
    </location>
</feature>
<dbReference type="STRING" id="1331196.A0A1B9IRM9"/>
<proteinExistence type="predicted"/>
<evidence type="ECO:0000256" key="1">
    <source>
        <dbReference type="SAM" id="MobiDB-lite"/>
    </source>
</evidence>
<evidence type="ECO:0000313" key="2">
    <source>
        <dbReference type="EMBL" id="OCF58193.1"/>
    </source>
</evidence>
<feature type="region of interest" description="Disordered" evidence="1">
    <location>
        <begin position="473"/>
        <end position="620"/>
    </location>
</feature>
<organism evidence="2 3">
    <name type="scientific">Kwoniella mangroviensis CBS 10435</name>
    <dbReference type="NCBI Taxonomy" id="1331196"/>
    <lineage>
        <taxon>Eukaryota</taxon>
        <taxon>Fungi</taxon>
        <taxon>Dikarya</taxon>
        <taxon>Basidiomycota</taxon>
        <taxon>Agaricomycotina</taxon>
        <taxon>Tremellomycetes</taxon>
        <taxon>Tremellales</taxon>
        <taxon>Cryptococcaceae</taxon>
        <taxon>Kwoniella</taxon>
    </lineage>
</organism>
<accession>A0A1B9IRM9</accession>
<dbReference type="EMBL" id="KI669462">
    <property type="protein sequence ID" value="OCF58193.1"/>
    <property type="molecule type" value="Genomic_DNA"/>
</dbReference>
<keyword evidence="3" id="KW-1185">Reference proteome</keyword>